<sequence>MAKRVKPSTDVLIVVPSDGSARAKLIPRPATYLDAINLIQKHFQICCGNVVVLETDELKICGGEMLEITEDVWGVVKDDLAKLYFDERPAKKRDDKKNEVKSNAS</sequence>
<reference evidence="1 2" key="1">
    <citation type="submission" date="2024-05" db="EMBL/GenBank/DDBJ databases">
        <title>A draft genome resource for the thread blight pathogen Marasmius tenuissimus strain MS-2.</title>
        <authorList>
            <person name="Yulfo-Soto G.E."/>
            <person name="Baruah I.K."/>
            <person name="Amoako-Attah I."/>
            <person name="Bukari Y."/>
            <person name="Meinhardt L.W."/>
            <person name="Bailey B.A."/>
            <person name="Cohen S.P."/>
        </authorList>
    </citation>
    <scope>NUCLEOTIDE SEQUENCE [LARGE SCALE GENOMIC DNA]</scope>
    <source>
        <strain evidence="1 2">MS-2</strain>
    </source>
</reference>
<comment type="caution">
    <text evidence="1">The sequence shown here is derived from an EMBL/GenBank/DDBJ whole genome shotgun (WGS) entry which is preliminary data.</text>
</comment>
<keyword evidence="2" id="KW-1185">Reference proteome</keyword>
<proteinExistence type="predicted"/>
<gene>
    <name evidence="1" type="ORF">AAF712_007280</name>
</gene>
<accession>A0ABR2ZVT2</accession>
<protein>
    <submittedName>
        <fullName evidence="1">Uncharacterized protein</fullName>
    </submittedName>
</protein>
<dbReference type="Proteomes" id="UP001437256">
    <property type="component" value="Unassembled WGS sequence"/>
</dbReference>
<organism evidence="1 2">
    <name type="scientific">Marasmius tenuissimus</name>
    <dbReference type="NCBI Taxonomy" id="585030"/>
    <lineage>
        <taxon>Eukaryota</taxon>
        <taxon>Fungi</taxon>
        <taxon>Dikarya</taxon>
        <taxon>Basidiomycota</taxon>
        <taxon>Agaricomycotina</taxon>
        <taxon>Agaricomycetes</taxon>
        <taxon>Agaricomycetidae</taxon>
        <taxon>Agaricales</taxon>
        <taxon>Marasmiineae</taxon>
        <taxon>Marasmiaceae</taxon>
        <taxon>Marasmius</taxon>
    </lineage>
</organism>
<name>A0ABR2ZVT2_9AGAR</name>
<evidence type="ECO:0000313" key="1">
    <source>
        <dbReference type="EMBL" id="KAL0065792.1"/>
    </source>
</evidence>
<evidence type="ECO:0000313" key="2">
    <source>
        <dbReference type="Proteomes" id="UP001437256"/>
    </source>
</evidence>
<dbReference type="EMBL" id="JBBXMP010000043">
    <property type="protein sequence ID" value="KAL0065792.1"/>
    <property type="molecule type" value="Genomic_DNA"/>
</dbReference>